<protein>
    <submittedName>
        <fullName evidence="3">Secreted protein</fullName>
    </submittedName>
</protein>
<name>A0A183BH64_9TREM</name>
<dbReference type="Proteomes" id="UP000272942">
    <property type="component" value="Unassembled WGS sequence"/>
</dbReference>
<accession>A0A183BH64</accession>
<evidence type="ECO:0000313" key="1">
    <source>
        <dbReference type="EMBL" id="VDP96580.1"/>
    </source>
</evidence>
<evidence type="ECO:0000313" key="2">
    <source>
        <dbReference type="Proteomes" id="UP000272942"/>
    </source>
</evidence>
<dbReference type="AlphaFoldDB" id="A0A183BH64"/>
<sequence>MMLMLLLLLLLLMMMMMMMMMMIILSRNVVRYMHEESRNSKCVLIRGTDLLRWACRQIVFFI</sequence>
<dbReference type="EMBL" id="UZAN01080682">
    <property type="protein sequence ID" value="VDP96580.1"/>
    <property type="molecule type" value="Genomic_DNA"/>
</dbReference>
<reference evidence="3" key="1">
    <citation type="submission" date="2016-06" db="UniProtKB">
        <authorList>
            <consortium name="WormBaseParasite"/>
        </authorList>
    </citation>
    <scope>IDENTIFICATION</scope>
</reference>
<gene>
    <name evidence="1" type="ORF">ECPE_LOCUS18549</name>
</gene>
<reference evidence="1 2" key="2">
    <citation type="submission" date="2018-11" db="EMBL/GenBank/DDBJ databases">
        <authorList>
            <consortium name="Pathogen Informatics"/>
        </authorList>
    </citation>
    <scope>NUCLEOTIDE SEQUENCE [LARGE SCALE GENOMIC DNA]</scope>
    <source>
        <strain evidence="1 2">Egypt</strain>
    </source>
</reference>
<organism evidence="3">
    <name type="scientific">Echinostoma caproni</name>
    <dbReference type="NCBI Taxonomy" id="27848"/>
    <lineage>
        <taxon>Eukaryota</taxon>
        <taxon>Metazoa</taxon>
        <taxon>Spiralia</taxon>
        <taxon>Lophotrochozoa</taxon>
        <taxon>Platyhelminthes</taxon>
        <taxon>Trematoda</taxon>
        <taxon>Digenea</taxon>
        <taxon>Plagiorchiida</taxon>
        <taxon>Echinostomata</taxon>
        <taxon>Echinostomatoidea</taxon>
        <taxon>Echinostomatidae</taxon>
        <taxon>Echinostoma</taxon>
    </lineage>
</organism>
<proteinExistence type="predicted"/>
<dbReference type="WBParaSite" id="ECPE_0001859901-mRNA-1">
    <property type="protein sequence ID" value="ECPE_0001859901-mRNA-1"/>
    <property type="gene ID" value="ECPE_0001859901"/>
</dbReference>
<evidence type="ECO:0000313" key="3">
    <source>
        <dbReference type="WBParaSite" id="ECPE_0001859901-mRNA-1"/>
    </source>
</evidence>
<keyword evidence="2" id="KW-1185">Reference proteome</keyword>